<evidence type="ECO:0000313" key="3">
    <source>
        <dbReference type="Proteomes" id="UP000663671"/>
    </source>
</evidence>
<sequence length="118" mass="13897">MEVYAAYPFMMDDGTFTSTEVAPSRSKFARTSFHCISAFIRPKWCSVGSTGCRIHTGRLHRTTDSQQQQQRRRRRRRRRRRKPPAPVNSIRIRMKTLDTIVCPMRNVGKGFHSQRRKD</sequence>
<evidence type="ECO:0000313" key="2">
    <source>
        <dbReference type="EMBL" id="QSS66157.1"/>
    </source>
</evidence>
<dbReference type="EMBL" id="CP069115">
    <property type="protein sequence ID" value="QSS66157.1"/>
    <property type="molecule type" value="Genomic_DNA"/>
</dbReference>
<gene>
    <name evidence="2" type="ORF">I7I51_07010</name>
</gene>
<dbReference type="VEuPathDB" id="FungiDB:I7I51_07010"/>
<dbReference type="Proteomes" id="UP000663671">
    <property type="component" value="Chromosome 3"/>
</dbReference>
<name>A0A8A1MQ09_AJECA</name>
<evidence type="ECO:0000256" key="1">
    <source>
        <dbReference type="SAM" id="MobiDB-lite"/>
    </source>
</evidence>
<reference evidence="2" key="1">
    <citation type="submission" date="2021-01" db="EMBL/GenBank/DDBJ databases">
        <title>Chromosome-level genome assembly of a human fungal pathogen reveals clustering of transcriptionally co-regulated genes.</title>
        <authorList>
            <person name="Voorhies M."/>
            <person name="Cohen S."/>
            <person name="Shea T.P."/>
            <person name="Petrus S."/>
            <person name="Munoz J.F."/>
            <person name="Poplawski S."/>
            <person name="Goldman W.E."/>
            <person name="Michael T."/>
            <person name="Cuomo C.A."/>
            <person name="Sil A."/>
            <person name="Beyhan S."/>
        </authorList>
    </citation>
    <scope>NUCLEOTIDE SEQUENCE</scope>
    <source>
        <strain evidence="2">WU24</strain>
    </source>
</reference>
<proteinExistence type="predicted"/>
<protein>
    <submittedName>
        <fullName evidence="2">Uncharacterized protein</fullName>
    </submittedName>
</protein>
<feature type="compositionally biased region" description="Basic residues" evidence="1">
    <location>
        <begin position="70"/>
        <end position="83"/>
    </location>
</feature>
<organism evidence="2 3">
    <name type="scientific">Ajellomyces capsulatus</name>
    <name type="common">Darling's disease fungus</name>
    <name type="synonym">Histoplasma capsulatum</name>
    <dbReference type="NCBI Taxonomy" id="5037"/>
    <lineage>
        <taxon>Eukaryota</taxon>
        <taxon>Fungi</taxon>
        <taxon>Dikarya</taxon>
        <taxon>Ascomycota</taxon>
        <taxon>Pezizomycotina</taxon>
        <taxon>Eurotiomycetes</taxon>
        <taxon>Eurotiomycetidae</taxon>
        <taxon>Onygenales</taxon>
        <taxon>Ajellomycetaceae</taxon>
        <taxon>Histoplasma</taxon>
    </lineage>
</organism>
<accession>A0A8A1MQ09</accession>
<feature type="region of interest" description="Disordered" evidence="1">
    <location>
        <begin position="55"/>
        <end position="89"/>
    </location>
</feature>
<dbReference type="AlphaFoldDB" id="A0A8A1MQ09"/>